<comment type="caution">
    <text evidence="2">The sequence shown here is derived from an EMBL/GenBank/DDBJ whole genome shotgun (WGS) entry which is preliminary data.</text>
</comment>
<dbReference type="Proteomes" id="UP000247565">
    <property type="component" value="Unassembled WGS sequence"/>
</dbReference>
<keyword evidence="1" id="KW-0472">Membrane</keyword>
<feature type="transmembrane region" description="Helical" evidence="1">
    <location>
        <begin position="21"/>
        <end position="43"/>
    </location>
</feature>
<reference evidence="2 3" key="1">
    <citation type="submission" date="2018-05" db="EMBL/GenBank/DDBJ databases">
        <title>Reference genomes for bee gut microbiota database.</title>
        <authorList>
            <person name="Ellegaard K.M."/>
        </authorList>
    </citation>
    <scope>NUCLEOTIDE SEQUENCE [LARGE SCALE GENOMIC DNA]</scope>
    <source>
        <strain evidence="2 3">ESL0284</strain>
    </source>
</reference>
<keyword evidence="1" id="KW-1133">Transmembrane helix</keyword>
<evidence type="ECO:0008006" key="4">
    <source>
        <dbReference type="Google" id="ProtNLM"/>
    </source>
</evidence>
<evidence type="ECO:0000256" key="1">
    <source>
        <dbReference type="SAM" id="Phobius"/>
    </source>
</evidence>
<protein>
    <recommendedName>
        <fullName evidence="4">DUF2946 domain-containing protein</fullName>
    </recommendedName>
</protein>
<accession>A0A318MWF5</accession>
<dbReference type="RefSeq" id="WP_110439307.1">
    <property type="nucleotide sequence ID" value="NZ_QGLT01000003.1"/>
</dbReference>
<dbReference type="EMBL" id="QGLT01000003">
    <property type="protein sequence ID" value="PXZ00384.1"/>
    <property type="molecule type" value="Genomic_DNA"/>
</dbReference>
<dbReference type="AlphaFoldDB" id="A0A318MWF5"/>
<proteinExistence type="predicted"/>
<name>A0A318MWF5_9PROT</name>
<organism evidence="2 3">
    <name type="scientific">Commensalibacter melissae</name>
    <dbReference type="NCBI Taxonomy" id="2070537"/>
    <lineage>
        <taxon>Bacteria</taxon>
        <taxon>Pseudomonadati</taxon>
        <taxon>Pseudomonadota</taxon>
        <taxon>Alphaproteobacteria</taxon>
        <taxon>Acetobacterales</taxon>
        <taxon>Acetobacteraceae</taxon>
    </lineage>
</organism>
<evidence type="ECO:0000313" key="2">
    <source>
        <dbReference type="EMBL" id="PXZ00384.1"/>
    </source>
</evidence>
<keyword evidence="1" id="KW-0812">Transmembrane</keyword>
<gene>
    <name evidence="2" type="ORF">DK869_07115</name>
</gene>
<keyword evidence="3" id="KW-1185">Reference proteome</keyword>
<sequence length="156" mass="18064">MYPKRKTEEKSIDRACNYTALTVLFFFVFHLFTTPLTFTKIWHCPMHNGQFAPKAMMHMQHMNSMLGMNNAIMPMDEKISSSHGSTSHSKQKGILFCLYCSIFWLPISIVNYEPLLPSILISIISYLYRIYLAKAPLNIFYKANGARAPPFYETYS</sequence>
<evidence type="ECO:0000313" key="3">
    <source>
        <dbReference type="Proteomes" id="UP000247565"/>
    </source>
</evidence>